<dbReference type="NCBIfam" id="TIGR00726">
    <property type="entry name" value="peptidoglycan editing factor PgeF"/>
    <property type="match status" value="1"/>
</dbReference>
<dbReference type="CDD" id="cd16833">
    <property type="entry name" value="YfiH"/>
    <property type="match status" value="1"/>
</dbReference>
<keyword evidence="3" id="KW-0808">Transferase</keyword>
<dbReference type="PANTHER" id="PTHR30616:SF2">
    <property type="entry name" value="PURINE NUCLEOSIDE PHOSPHORYLASE LACC1"/>
    <property type="match status" value="1"/>
</dbReference>
<dbReference type="InterPro" id="IPR011324">
    <property type="entry name" value="Cytotoxic_necrot_fac-like_cat"/>
</dbReference>
<accession>A0A382NVF1</accession>
<dbReference type="Gene3D" id="3.60.140.10">
    <property type="entry name" value="CNF1/YfiH-like putative cysteine hydrolases"/>
    <property type="match status" value="1"/>
</dbReference>
<evidence type="ECO:0000256" key="2">
    <source>
        <dbReference type="ARBA" id="ARBA00007353"/>
    </source>
</evidence>
<comment type="similarity">
    <text evidence="2">Belongs to the purine nucleoside phosphorylase YfiH/LACC1 family.</text>
</comment>
<dbReference type="GO" id="GO:0017061">
    <property type="term" value="F:S-methyl-5-thioadenosine phosphorylase activity"/>
    <property type="evidence" value="ECO:0007669"/>
    <property type="project" value="UniProtKB-EC"/>
</dbReference>
<evidence type="ECO:0000256" key="1">
    <source>
        <dbReference type="ARBA" id="ARBA00000553"/>
    </source>
</evidence>
<keyword evidence="4" id="KW-0479">Metal-binding</keyword>
<dbReference type="InterPro" id="IPR038371">
    <property type="entry name" value="Cu_polyphenol_OxRdtase_sf"/>
</dbReference>
<comment type="catalytic activity">
    <reaction evidence="1">
        <text>inosine + phosphate = alpha-D-ribose 1-phosphate + hypoxanthine</text>
        <dbReference type="Rhea" id="RHEA:27646"/>
        <dbReference type="ChEBI" id="CHEBI:17368"/>
        <dbReference type="ChEBI" id="CHEBI:17596"/>
        <dbReference type="ChEBI" id="CHEBI:43474"/>
        <dbReference type="ChEBI" id="CHEBI:57720"/>
        <dbReference type="EC" id="2.4.2.1"/>
    </reaction>
    <physiologicalReaction direction="left-to-right" evidence="1">
        <dbReference type="Rhea" id="RHEA:27647"/>
    </physiologicalReaction>
</comment>
<evidence type="ECO:0000256" key="7">
    <source>
        <dbReference type="ARBA" id="ARBA00047989"/>
    </source>
</evidence>
<name>A0A382NVF1_9ZZZZ</name>
<dbReference type="Pfam" id="PF02578">
    <property type="entry name" value="Cu-oxidase_4"/>
    <property type="match status" value="1"/>
</dbReference>
<dbReference type="SUPFAM" id="SSF64438">
    <property type="entry name" value="CNF1/YfiH-like putative cysteine hydrolases"/>
    <property type="match status" value="1"/>
</dbReference>
<evidence type="ECO:0000256" key="4">
    <source>
        <dbReference type="ARBA" id="ARBA00022723"/>
    </source>
</evidence>
<dbReference type="GO" id="GO:0016787">
    <property type="term" value="F:hydrolase activity"/>
    <property type="evidence" value="ECO:0007669"/>
    <property type="project" value="UniProtKB-KW"/>
</dbReference>
<evidence type="ECO:0008006" key="11">
    <source>
        <dbReference type="Google" id="ProtNLM"/>
    </source>
</evidence>
<keyword evidence="5" id="KW-0378">Hydrolase</keyword>
<evidence type="ECO:0000256" key="8">
    <source>
        <dbReference type="ARBA" id="ARBA00048968"/>
    </source>
</evidence>
<protein>
    <recommendedName>
        <fullName evidence="11">Purine nucleoside phosphorylase</fullName>
    </recommendedName>
</protein>
<comment type="catalytic activity">
    <reaction evidence="8">
        <text>adenosine + phosphate = alpha-D-ribose 1-phosphate + adenine</text>
        <dbReference type="Rhea" id="RHEA:27642"/>
        <dbReference type="ChEBI" id="CHEBI:16335"/>
        <dbReference type="ChEBI" id="CHEBI:16708"/>
        <dbReference type="ChEBI" id="CHEBI:43474"/>
        <dbReference type="ChEBI" id="CHEBI:57720"/>
        <dbReference type="EC" id="2.4.2.1"/>
    </reaction>
    <physiologicalReaction direction="left-to-right" evidence="8">
        <dbReference type="Rhea" id="RHEA:27643"/>
    </physiologicalReaction>
</comment>
<reference evidence="10" key="1">
    <citation type="submission" date="2018-05" db="EMBL/GenBank/DDBJ databases">
        <authorList>
            <person name="Lanie J.A."/>
            <person name="Ng W.-L."/>
            <person name="Kazmierczak K.M."/>
            <person name="Andrzejewski T.M."/>
            <person name="Davidsen T.M."/>
            <person name="Wayne K.J."/>
            <person name="Tettelin H."/>
            <person name="Glass J.I."/>
            <person name="Rusch D."/>
            <person name="Podicherti R."/>
            <person name="Tsui H.-C.T."/>
            <person name="Winkler M.E."/>
        </authorList>
    </citation>
    <scope>NUCLEOTIDE SEQUENCE</scope>
</reference>
<dbReference type="AlphaFoldDB" id="A0A382NVF1"/>
<organism evidence="10">
    <name type="scientific">marine metagenome</name>
    <dbReference type="NCBI Taxonomy" id="408172"/>
    <lineage>
        <taxon>unclassified sequences</taxon>
        <taxon>metagenomes</taxon>
        <taxon>ecological metagenomes</taxon>
    </lineage>
</organism>
<proteinExistence type="inferred from homology"/>
<comment type="catalytic activity">
    <reaction evidence="9">
        <text>S-methyl-5'-thioadenosine + phosphate = 5-(methylsulfanyl)-alpha-D-ribose 1-phosphate + adenine</text>
        <dbReference type="Rhea" id="RHEA:11852"/>
        <dbReference type="ChEBI" id="CHEBI:16708"/>
        <dbReference type="ChEBI" id="CHEBI:17509"/>
        <dbReference type="ChEBI" id="CHEBI:43474"/>
        <dbReference type="ChEBI" id="CHEBI:58533"/>
        <dbReference type="EC" id="2.4.2.28"/>
    </reaction>
    <physiologicalReaction direction="left-to-right" evidence="9">
        <dbReference type="Rhea" id="RHEA:11853"/>
    </physiologicalReaction>
</comment>
<dbReference type="PANTHER" id="PTHR30616">
    <property type="entry name" value="UNCHARACTERIZED PROTEIN YFIH"/>
    <property type="match status" value="1"/>
</dbReference>
<evidence type="ECO:0000256" key="5">
    <source>
        <dbReference type="ARBA" id="ARBA00022801"/>
    </source>
</evidence>
<evidence type="ECO:0000313" key="10">
    <source>
        <dbReference type="EMBL" id="SVC63541.1"/>
    </source>
</evidence>
<evidence type="ECO:0000256" key="6">
    <source>
        <dbReference type="ARBA" id="ARBA00022833"/>
    </source>
</evidence>
<keyword evidence="6" id="KW-0862">Zinc</keyword>
<gene>
    <name evidence="10" type="ORF">METZ01_LOCUS316395</name>
</gene>
<dbReference type="EMBL" id="UINC01102150">
    <property type="protein sequence ID" value="SVC63541.1"/>
    <property type="molecule type" value="Genomic_DNA"/>
</dbReference>
<evidence type="ECO:0000256" key="3">
    <source>
        <dbReference type="ARBA" id="ARBA00022679"/>
    </source>
</evidence>
<sequence length="252" mass="29223">MFFSENLIEKSKISHCFFSKKNGVSKNFYKSLNCGIGSGDKKTNVIKNLRIVSKKIGCKYKNIVTMRQVHSNKVLYIGKNSKIKKKIICDAILTNKKKICIGILTADCVPILIYDPIKGIVGAIHSGWRGAYKGIIQNTLKKLLKLGSKKKNLIIAIGPCISQKNYEVGSKFFDKFLHKSKINKIFFNKKNHKYFFNLRKYVEYQFKLNHIKNIKHINRNTFQDKKNFFSRRRSLFNNHSDYGRNISVIMIN</sequence>
<dbReference type="InterPro" id="IPR003730">
    <property type="entry name" value="Cu_polyphenol_OxRdtase"/>
</dbReference>
<dbReference type="GO" id="GO:0005507">
    <property type="term" value="F:copper ion binding"/>
    <property type="evidence" value="ECO:0007669"/>
    <property type="project" value="TreeGrafter"/>
</dbReference>
<comment type="catalytic activity">
    <reaction evidence="7">
        <text>adenosine + H2O + H(+) = inosine + NH4(+)</text>
        <dbReference type="Rhea" id="RHEA:24408"/>
        <dbReference type="ChEBI" id="CHEBI:15377"/>
        <dbReference type="ChEBI" id="CHEBI:15378"/>
        <dbReference type="ChEBI" id="CHEBI:16335"/>
        <dbReference type="ChEBI" id="CHEBI:17596"/>
        <dbReference type="ChEBI" id="CHEBI:28938"/>
        <dbReference type="EC" id="3.5.4.4"/>
    </reaction>
    <physiologicalReaction direction="left-to-right" evidence="7">
        <dbReference type="Rhea" id="RHEA:24409"/>
    </physiologicalReaction>
</comment>
<evidence type="ECO:0000256" key="9">
    <source>
        <dbReference type="ARBA" id="ARBA00049893"/>
    </source>
</evidence>